<keyword evidence="4 7" id="KW-0479">Metal-binding</keyword>
<comment type="pathway">
    <text evidence="7">Cofactor biosynthesis; coenzyme F0 biosynthesis.</text>
</comment>
<dbReference type="HAMAP" id="MF_01612">
    <property type="entry name" value="FO_synth_sub2"/>
    <property type="match status" value="1"/>
</dbReference>
<dbReference type="CDD" id="cd01335">
    <property type="entry name" value="Radical_SAM"/>
    <property type="match status" value="1"/>
</dbReference>
<dbReference type="GO" id="GO:0051539">
    <property type="term" value="F:4 iron, 4 sulfur cluster binding"/>
    <property type="evidence" value="ECO:0007669"/>
    <property type="project" value="UniProtKB-KW"/>
</dbReference>
<dbReference type="InterPro" id="IPR013785">
    <property type="entry name" value="Aldolase_TIM"/>
</dbReference>
<accession>A0AAE4FPK6</accession>
<dbReference type="SFLD" id="SFLDG01388">
    <property type="entry name" value="7_8-didemethyl-8-hydroxy-5-dea"/>
    <property type="match status" value="1"/>
</dbReference>
<comment type="caution">
    <text evidence="11">The sequence shown here is derived from an EMBL/GenBank/DDBJ whole genome shotgun (WGS) entry which is preliminary data.</text>
</comment>
<keyword evidence="5 7" id="KW-0408">Iron</keyword>
<dbReference type="EMBL" id="JAVMIP010000001">
    <property type="protein sequence ID" value="MDS3859177.1"/>
    <property type="molecule type" value="Genomic_DNA"/>
</dbReference>
<comment type="subunit">
    <text evidence="7">The FO synthase complex consists of two subunits, CofG and CofH.</text>
</comment>
<evidence type="ECO:0000256" key="8">
    <source>
        <dbReference type="PIRSR" id="PIRSR004762-1"/>
    </source>
</evidence>
<feature type="binding site" evidence="9">
    <location>
        <position position="283"/>
    </location>
    <ligand>
        <name>(3R)-3-methyl-D-ornithine</name>
        <dbReference type="ChEBI" id="CHEBI:64642"/>
    </ligand>
</feature>
<dbReference type="SFLD" id="SFLDG01064">
    <property type="entry name" value="F420__menaquinone_cofactor_bio"/>
    <property type="match status" value="2"/>
</dbReference>
<dbReference type="SFLD" id="SFLDF00293">
    <property type="entry name" value="((2_3_4_5-tetrahydroxypentyl)a"/>
    <property type="match status" value="1"/>
</dbReference>
<evidence type="ECO:0000259" key="10">
    <source>
        <dbReference type="PROSITE" id="PS51918"/>
    </source>
</evidence>
<proteinExistence type="inferred from homology"/>
<dbReference type="RefSeq" id="WP_322876517.1">
    <property type="nucleotide sequence ID" value="NZ_JAVMIP010000001.1"/>
</dbReference>
<feature type="binding site" evidence="9">
    <location>
        <position position="176"/>
    </location>
    <ligand>
        <name>(3R)-3-methyl-D-ornithine</name>
        <dbReference type="ChEBI" id="CHEBI:64642"/>
    </ligand>
</feature>
<evidence type="ECO:0000313" key="12">
    <source>
        <dbReference type="Proteomes" id="UP001268256"/>
    </source>
</evidence>
<dbReference type="GO" id="GO:0044689">
    <property type="term" value="F:7,8-didemethyl-8-hydroxy-5-deazariboflavin synthase activity"/>
    <property type="evidence" value="ECO:0007669"/>
    <property type="project" value="TreeGrafter"/>
</dbReference>
<dbReference type="Proteomes" id="UP001268256">
    <property type="component" value="Unassembled WGS sequence"/>
</dbReference>
<feature type="binding site" evidence="7 8">
    <location>
        <position position="95"/>
    </location>
    <ligand>
        <name>[4Fe-4S] cluster</name>
        <dbReference type="ChEBI" id="CHEBI:49883"/>
        <note>4Fe-4S-S-AdoMet</note>
    </ligand>
</feature>
<dbReference type="PANTHER" id="PTHR43076">
    <property type="entry name" value="FO SYNTHASE (COFH)"/>
    <property type="match status" value="1"/>
</dbReference>
<feature type="domain" description="Radical SAM core" evidence="10">
    <location>
        <begin position="81"/>
        <end position="328"/>
    </location>
</feature>
<keyword evidence="2 7" id="KW-0808">Transferase</keyword>
<organism evidence="11 12">
    <name type="scientific">Pseudocalidococcus azoricus BACA0444</name>
    <dbReference type="NCBI Taxonomy" id="2918990"/>
    <lineage>
        <taxon>Bacteria</taxon>
        <taxon>Bacillati</taxon>
        <taxon>Cyanobacteriota</taxon>
        <taxon>Cyanophyceae</taxon>
        <taxon>Acaryochloridales</taxon>
        <taxon>Thermosynechococcaceae</taxon>
        <taxon>Pseudocalidococcus</taxon>
        <taxon>Pseudocalidococcus azoricus</taxon>
    </lineage>
</organism>
<dbReference type="SFLD" id="SFLDG01389">
    <property type="entry name" value="menaquinone_synthsis_involved"/>
    <property type="match status" value="1"/>
</dbReference>
<feature type="binding site" evidence="7 8">
    <location>
        <position position="102"/>
    </location>
    <ligand>
        <name>[4Fe-4S] cluster</name>
        <dbReference type="ChEBI" id="CHEBI:49883"/>
        <note>4Fe-4S-S-AdoMet</note>
    </ligand>
</feature>
<dbReference type="SUPFAM" id="SSF102114">
    <property type="entry name" value="Radical SAM enzymes"/>
    <property type="match status" value="1"/>
</dbReference>
<dbReference type="NCBIfam" id="NF005609">
    <property type="entry name" value="PRK07360.1"/>
    <property type="match status" value="1"/>
</dbReference>
<dbReference type="PROSITE" id="PS51918">
    <property type="entry name" value="RADICAL_SAM"/>
    <property type="match status" value="1"/>
</dbReference>
<dbReference type="InterPro" id="IPR045567">
    <property type="entry name" value="CofH/MnqC-like_C"/>
</dbReference>
<keyword evidence="12" id="KW-1185">Reference proteome</keyword>
<dbReference type="NCBIfam" id="TIGR03551">
    <property type="entry name" value="F420_cofH"/>
    <property type="match status" value="1"/>
</dbReference>
<dbReference type="Pfam" id="PF04055">
    <property type="entry name" value="Radical_SAM"/>
    <property type="match status" value="1"/>
</dbReference>
<comment type="cofactor">
    <cofactor evidence="7 8">
        <name>[4Fe-4S] cluster</name>
        <dbReference type="ChEBI" id="CHEBI:49883"/>
    </cofactor>
    <text evidence="7 8">Binds 1 [4Fe-4S] cluster. The cluster is coordinated with 3 cysteines and an exchangeable S-adenosyl-L-methionine.</text>
</comment>
<dbReference type="AlphaFoldDB" id="A0AAE4FPK6"/>
<dbReference type="GO" id="GO:0005506">
    <property type="term" value="F:iron ion binding"/>
    <property type="evidence" value="ECO:0007669"/>
    <property type="project" value="UniProtKB-UniRule"/>
</dbReference>
<dbReference type="Gene3D" id="3.20.20.70">
    <property type="entry name" value="Aldolase class I"/>
    <property type="match status" value="1"/>
</dbReference>
<dbReference type="EC" id="2.5.1.147" evidence="7"/>
<keyword evidence="6 7" id="KW-0411">Iron-sulfur</keyword>
<dbReference type="InterPro" id="IPR019940">
    <property type="entry name" value="CofH_family"/>
</dbReference>
<comment type="similarity">
    <text evidence="7">Belongs to the radical SAM superfamily. CofH family.</text>
</comment>
<sequence>MSSLLTPAPDALTRPTAQELERVADVLTQALAGNPLTPQAGEFLIGFATSAPEDFAQLSPGLVHIQEAADQLRQKLVGNTVTYVINRNINFTNICEQHCGFCAFRRDADTPGAYWLDLEEILRKAGEAVTLGATEICLQGGLNPQAQANGSTLDYYATIIRELKSAFPNLHLHAFSPQEIEFIARQDDRSFEAVLTHLQAEGLDSLPGTAAEVLVDRVRQIICPEKLNTQTWLEIITTAHRLGLSTTSTLLCGHIETPAEQIQHLSHLRQLQQTALANHYPGRITEFILLPYVGEQAPPALRKRVGRSQPDLLQTLVLTAVARLYLGEWIPNHQPSWVKLGLEGAKTALAWGCNDLGGTLMEEHITTMAGAKGGTGLTPQELQVAITSLGRPAQQRTTLYHPLGDPIHGSLG</sequence>
<dbReference type="InterPro" id="IPR020050">
    <property type="entry name" value="FO_synthase_su2"/>
</dbReference>
<keyword evidence="1 7" id="KW-0004">4Fe-4S</keyword>
<protein>
    <recommendedName>
        <fullName evidence="7">5-amino-6-(D-ribitylamino)uracil--L-tyrosine 4-hydroxyphenyl transferase</fullName>
        <ecNumber evidence="7">2.5.1.147</ecNumber>
    </recommendedName>
    <alternativeName>
        <fullName evidence="7">FO synthase subunit 2</fullName>
    </alternativeName>
</protein>
<evidence type="ECO:0000256" key="6">
    <source>
        <dbReference type="ARBA" id="ARBA00023014"/>
    </source>
</evidence>
<evidence type="ECO:0000256" key="4">
    <source>
        <dbReference type="ARBA" id="ARBA00022723"/>
    </source>
</evidence>
<gene>
    <name evidence="7 11" type="primary">cofH</name>
    <name evidence="11" type="ORF">RIF25_00010</name>
</gene>
<evidence type="ECO:0000313" key="11">
    <source>
        <dbReference type="EMBL" id="MDS3859177.1"/>
    </source>
</evidence>
<keyword evidence="3 7" id="KW-0949">S-adenosyl-L-methionine</keyword>
<evidence type="ECO:0000256" key="9">
    <source>
        <dbReference type="PIRSR" id="PIRSR004762-2"/>
    </source>
</evidence>
<comment type="function">
    <text evidence="7">Catalyzes the radical-mediated synthesis of 5-amino-5-(4-hydroxybenzyl)-6-(D-ribitylimino)-5,6-dihydrouracil from 5-amino-6-(D-ribitylamino)uracil and L-tyrosine.</text>
</comment>
<feature type="binding site" evidence="9">
    <location>
        <position position="101"/>
    </location>
    <ligand>
        <name>S-adenosyl-L-methionine</name>
        <dbReference type="ChEBI" id="CHEBI:59789"/>
    </ligand>
</feature>
<evidence type="ECO:0000256" key="5">
    <source>
        <dbReference type="ARBA" id="ARBA00023004"/>
    </source>
</evidence>
<dbReference type="InterPro" id="IPR034405">
    <property type="entry name" value="F420"/>
</dbReference>
<reference evidence="12" key="1">
    <citation type="submission" date="2023-07" db="EMBL/GenBank/DDBJ databases">
        <authorList>
            <person name="Luz R."/>
            <person name="Cordeiro R."/>
            <person name="Fonseca A."/>
            <person name="Goncalves V."/>
        </authorList>
    </citation>
    <scope>NUCLEOTIDE SEQUENCE [LARGE SCALE GENOMIC DNA]</scope>
    <source>
        <strain evidence="12">BACA0444</strain>
    </source>
</reference>
<evidence type="ECO:0000256" key="2">
    <source>
        <dbReference type="ARBA" id="ARBA00022679"/>
    </source>
</evidence>
<evidence type="ECO:0000256" key="3">
    <source>
        <dbReference type="ARBA" id="ARBA00022691"/>
    </source>
</evidence>
<dbReference type="InterPro" id="IPR007197">
    <property type="entry name" value="rSAM"/>
</dbReference>
<dbReference type="Pfam" id="PF19288">
    <property type="entry name" value="CofH_C"/>
    <property type="match status" value="1"/>
</dbReference>
<feature type="binding site" evidence="9">
    <location>
        <position position="212"/>
    </location>
    <ligand>
        <name>S-adenosyl-L-methionine</name>
        <dbReference type="ChEBI" id="CHEBI:59789"/>
    </ligand>
</feature>
<dbReference type="PANTHER" id="PTHR43076:SF1">
    <property type="entry name" value="LIPOYL SYNTHASE 2"/>
    <property type="match status" value="1"/>
</dbReference>
<name>A0AAE4FPK6_9CYAN</name>
<evidence type="ECO:0000256" key="7">
    <source>
        <dbReference type="HAMAP-Rule" id="MF_01612"/>
    </source>
</evidence>
<feature type="binding site" evidence="7 8">
    <location>
        <position position="99"/>
    </location>
    <ligand>
        <name>[4Fe-4S] cluster</name>
        <dbReference type="ChEBI" id="CHEBI:49883"/>
        <note>4Fe-4S-S-AdoMet</note>
    </ligand>
</feature>
<dbReference type="InterPro" id="IPR058240">
    <property type="entry name" value="rSAM_sf"/>
</dbReference>
<evidence type="ECO:0000256" key="1">
    <source>
        <dbReference type="ARBA" id="ARBA00022485"/>
    </source>
</evidence>
<dbReference type="PIRSF" id="PIRSF004762">
    <property type="entry name" value="CHP00423"/>
    <property type="match status" value="1"/>
</dbReference>
<dbReference type="NCBIfam" id="TIGR00423">
    <property type="entry name" value="CofH family radical SAM protein"/>
    <property type="match status" value="1"/>
</dbReference>
<comment type="catalytic activity">
    <reaction evidence="7">
        <text>5-amino-6-(D-ribitylamino)uracil + L-tyrosine + S-adenosyl-L-methionine = 5-amino-5-(4-hydroxybenzyl)-6-(D-ribitylimino)-5,6-dihydrouracil + 2-iminoacetate + 5'-deoxyadenosine + L-methionine + H(+)</text>
        <dbReference type="Rhea" id="RHEA:55200"/>
        <dbReference type="ChEBI" id="CHEBI:15378"/>
        <dbReference type="ChEBI" id="CHEBI:15934"/>
        <dbReference type="ChEBI" id="CHEBI:17319"/>
        <dbReference type="ChEBI" id="CHEBI:57844"/>
        <dbReference type="ChEBI" id="CHEBI:58315"/>
        <dbReference type="ChEBI" id="CHEBI:59789"/>
        <dbReference type="ChEBI" id="CHEBI:77846"/>
        <dbReference type="ChEBI" id="CHEBI:85936"/>
        <dbReference type="EC" id="2.5.1.147"/>
    </reaction>
</comment>
<feature type="binding site" evidence="9">
    <location>
        <position position="336"/>
    </location>
    <ligand>
        <name>(3R)-3-methyl-D-ornithine</name>
        <dbReference type="ChEBI" id="CHEBI:64642"/>
    </ligand>
</feature>
<dbReference type="GO" id="GO:0141093">
    <property type="term" value="F:5-amino-6-(D-ribitylamino)uracil--L-tyrosine 4-hydroxyphenyl transferase activity"/>
    <property type="evidence" value="ECO:0007669"/>
    <property type="project" value="UniProtKB-EC"/>
</dbReference>
<dbReference type="SFLD" id="SFLDS00029">
    <property type="entry name" value="Radical_SAM"/>
    <property type="match status" value="2"/>
</dbReference>